<organism evidence="3 4">
    <name type="scientific">Saitoella complicata (strain BCRC 22490 / CBS 7301 / JCM 7358 / NBRC 10748 / NRRL Y-17804)</name>
    <dbReference type="NCBI Taxonomy" id="698492"/>
    <lineage>
        <taxon>Eukaryota</taxon>
        <taxon>Fungi</taxon>
        <taxon>Dikarya</taxon>
        <taxon>Ascomycota</taxon>
        <taxon>Taphrinomycotina</taxon>
        <taxon>Taphrinomycotina incertae sedis</taxon>
        <taxon>Saitoella</taxon>
    </lineage>
</organism>
<sequence length="397" mass="44848">MSSPPAVKPKKTFVAQYPPDRGRPDFEEALPDYYDVAEEGAGSKVKAPEEPEVRLQGPVAGEENMFFDHDDALPPSHLPAYQASAETDELVSLVRTDRDGNVSTHAPILNSSPLALHNFVWEQAQIPPQASLRIKGWHTENVTNDYIRPGEDQNGSSNMPSNTRTVIDFDMVIPLSHLLKSGHGRMFAWRDEFATYRGTAHVCTQSEARRGVGIIGRFLNKTKAFVLRRPAYDEIDGMGPVSLMEACSEYASSTHPLRSFHFTKHATGWSFPTLTRAFTAAIRSTYYREFIDITLETRGDDVIVRPPGRLNRTLANKWIKALMFILIIPSLVLWILRRWWGARWSTHGVAFRLTEGMSEGEFFRRWEEEVKKGVQTKRQGTLEWVYVCCSSTSGSAR</sequence>
<reference evidence="3 4" key="1">
    <citation type="journal article" date="2011" name="J. Gen. Appl. Microbiol.">
        <title>Draft genome sequencing of the enigmatic yeast Saitoella complicata.</title>
        <authorList>
            <person name="Nishida H."/>
            <person name="Hamamoto M."/>
            <person name="Sugiyama J."/>
        </authorList>
    </citation>
    <scope>NUCLEOTIDE SEQUENCE [LARGE SCALE GENOMIC DNA]</scope>
    <source>
        <strain evidence="3 4">NRRL Y-17804</strain>
    </source>
</reference>
<name>A0A0E9NKN8_SAICN</name>
<keyword evidence="2" id="KW-0812">Transmembrane</keyword>
<keyword evidence="2" id="KW-1133">Transmembrane helix</keyword>
<dbReference type="OrthoDB" id="203796at2759"/>
<feature type="region of interest" description="Disordered" evidence="1">
    <location>
        <begin position="1"/>
        <end position="27"/>
    </location>
</feature>
<proteinExistence type="predicted"/>
<dbReference type="RefSeq" id="XP_019026289.1">
    <property type="nucleotide sequence ID" value="XM_019167374.1"/>
</dbReference>
<dbReference type="Proteomes" id="UP000033140">
    <property type="component" value="Unassembled WGS sequence"/>
</dbReference>
<comment type="caution">
    <text evidence="3">The sequence shown here is derived from an EMBL/GenBank/DDBJ whole genome shotgun (WGS) entry which is preliminary data.</text>
</comment>
<evidence type="ECO:0000313" key="4">
    <source>
        <dbReference type="Proteomes" id="UP000033140"/>
    </source>
</evidence>
<gene>
    <name evidence="3" type="ORF">G7K_4105-t1</name>
</gene>
<evidence type="ECO:0000313" key="3">
    <source>
        <dbReference type="EMBL" id="GAO49970.1"/>
    </source>
</evidence>
<protein>
    <submittedName>
        <fullName evidence="3">Uncharacterized protein</fullName>
    </submittedName>
</protein>
<dbReference type="PANTHER" id="PTHR37848:SF1">
    <property type="entry name" value="SUN DOMAIN-CONTAINING PROTEIN"/>
    <property type="match status" value="1"/>
</dbReference>
<keyword evidence="4" id="KW-1185">Reference proteome</keyword>
<dbReference type="OMA" id="IHGTHTE"/>
<reference evidence="3 4" key="2">
    <citation type="journal article" date="2014" name="J. Gen. Appl. Microbiol.">
        <title>The early diverging ascomycetous budding yeast Saitoella complicata has three histone deacetylases belonging to the Clr6, Hos2, and Rpd3 lineages.</title>
        <authorList>
            <person name="Nishida H."/>
            <person name="Matsumoto T."/>
            <person name="Kondo S."/>
            <person name="Hamamoto M."/>
            <person name="Yoshikawa H."/>
        </authorList>
    </citation>
    <scope>NUCLEOTIDE SEQUENCE [LARGE SCALE GENOMIC DNA]</scope>
    <source>
        <strain evidence="3 4">NRRL Y-17804</strain>
    </source>
</reference>
<evidence type="ECO:0000256" key="2">
    <source>
        <dbReference type="SAM" id="Phobius"/>
    </source>
</evidence>
<reference evidence="3 4" key="3">
    <citation type="journal article" date="2015" name="Genome Announc.">
        <title>Draft Genome Sequence of the Archiascomycetous Yeast Saitoella complicata.</title>
        <authorList>
            <person name="Yamauchi K."/>
            <person name="Kondo S."/>
            <person name="Hamamoto M."/>
            <person name="Takahashi Y."/>
            <person name="Ogura Y."/>
            <person name="Hayashi T."/>
            <person name="Nishida H."/>
        </authorList>
    </citation>
    <scope>NUCLEOTIDE SEQUENCE [LARGE SCALE GENOMIC DNA]</scope>
    <source>
        <strain evidence="3 4">NRRL Y-17804</strain>
    </source>
</reference>
<evidence type="ECO:0000256" key="1">
    <source>
        <dbReference type="SAM" id="MobiDB-lite"/>
    </source>
</evidence>
<feature type="transmembrane region" description="Helical" evidence="2">
    <location>
        <begin position="318"/>
        <end position="336"/>
    </location>
</feature>
<dbReference type="PANTHER" id="PTHR37848">
    <property type="entry name" value="EXPRESSED PROTEIN"/>
    <property type="match status" value="1"/>
</dbReference>
<dbReference type="EMBL" id="BACD03000028">
    <property type="protein sequence ID" value="GAO49970.1"/>
    <property type="molecule type" value="Genomic_DNA"/>
</dbReference>
<accession>A0A0E9NKN8</accession>
<keyword evidence="2" id="KW-0472">Membrane</keyword>
<dbReference type="AlphaFoldDB" id="A0A0E9NKN8"/>